<dbReference type="OrthoDB" id="10347402at2759"/>
<keyword evidence="2" id="KW-1185">Reference proteome</keyword>
<dbReference type="Proteomes" id="UP000001950">
    <property type="component" value="Chromosome 4"/>
</dbReference>
<dbReference type="OMA" id="NIFRRHK"/>
<dbReference type="RefSeq" id="XP_952925.1">
    <property type="nucleotide sequence ID" value="XM_947832.1"/>
</dbReference>
<dbReference type="GeneID" id="3862748"/>
<dbReference type="KEGG" id="tan:TA07475"/>
<protein>
    <submittedName>
        <fullName evidence="1">SfiI-subtelomeric related protein family member, putative</fullName>
    </submittedName>
</protein>
<evidence type="ECO:0000313" key="2">
    <source>
        <dbReference type="Proteomes" id="UP000001950"/>
    </source>
</evidence>
<dbReference type="eggNOG" id="ENOG502QWZE">
    <property type="taxonomic scope" value="Eukaryota"/>
</dbReference>
<dbReference type="EMBL" id="CR940353">
    <property type="protein sequence ID" value="CAI76301.1"/>
    <property type="molecule type" value="Genomic_DNA"/>
</dbReference>
<dbReference type="InParanoid" id="Q4UA52"/>
<proteinExistence type="predicted"/>
<accession>Q4UA52</accession>
<gene>
    <name evidence="1" type="ORF">TA07475</name>
</gene>
<name>Q4UA52_THEAN</name>
<evidence type="ECO:0000313" key="1">
    <source>
        <dbReference type="EMBL" id="CAI76301.1"/>
    </source>
</evidence>
<organism evidence="1 2">
    <name type="scientific">Theileria annulata</name>
    <dbReference type="NCBI Taxonomy" id="5874"/>
    <lineage>
        <taxon>Eukaryota</taxon>
        <taxon>Sar</taxon>
        <taxon>Alveolata</taxon>
        <taxon>Apicomplexa</taxon>
        <taxon>Aconoidasida</taxon>
        <taxon>Piroplasmida</taxon>
        <taxon>Theileriidae</taxon>
        <taxon>Theileria</taxon>
    </lineage>
</organism>
<dbReference type="VEuPathDB" id="PiroplasmaDB:TA07475"/>
<sequence>MFDESLLNYNRAYFKYDLDYFEPEPVELNINHESSASEFRYYEEFDTGHYMCRENYAFNKVMGFVSEGFERRLSNNRRIIAGERQVIWSTSEVTHYARHITVKLNNIYKNNKSIILHLVNGDVKRLSLINGKWVENSRTELDITKGCETKRYKISGEGRIINFQTCDGYVFNRIVQSQSVFFDNKMTICEAENGLECSKSVSMFSGDKGSKYLAVLMVNNDYQLFYKANDKKGWKNITRKRLTRNIFRRHKIEKTILKNLEGGFYETAIYDMYYIVRLLRNNKGRIGFYIYQDQVNCDYYYTNLMTNRVVVTHNGMFLEVDPKKNIYTNRNYDLEFYNESDYDKSVSPDSGNDRLFDPFFCYKNNSFKTKSVAITDVQKRFFNESKPQKHNNLIPKLENIAIKPQQNNKNINLDNLDLSSNSDELSSNNDEIDLEELRGITLDIRNKEGVNYYCYRDDEYVQFDCKNGFKFDRVILCGSLYTDTKIIWEQNDPTEIVRHVSLLDGTVKYVIIFSSYYRYKLFKCSSDRSWENISENVIKMSKFTFYDHCDRRVDPSELSVDFFKFQFELKINCNKVVYDETKICESGEVNHKLRTMVVKLLENRVDLFYTEKLVKRLLIKDNKVQISIHNVCDHHSFHKPTLKQSNPITS</sequence>
<reference evidence="1 2" key="1">
    <citation type="journal article" date="2005" name="Science">
        <title>Genome of the host-cell transforming parasite Theileria annulata compared with T. parva.</title>
        <authorList>
            <person name="Pain A."/>
            <person name="Renauld H."/>
            <person name="Berriman M."/>
            <person name="Murphy L."/>
            <person name="Yeats C.A."/>
            <person name="Weir W."/>
            <person name="Kerhornou A."/>
            <person name="Aslett M."/>
            <person name="Bishop R."/>
            <person name="Bouchier C."/>
            <person name="Cochet M."/>
            <person name="Coulson R.M.R."/>
            <person name="Cronin A."/>
            <person name="de Villiers E.P."/>
            <person name="Fraser A."/>
            <person name="Fosker N."/>
            <person name="Gardner M."/>
            <person name="Goble A."/>
            <person name="Griffiths-Jones S."/>
            <person name="Harris D.E."/>
            <person name="Katzer F."/>
            <person name="Larke N."/>
            <person name="Lord A."/>
            <person name="Maser P."/>
            <person name="McKellar S."/>
            <person name="Mooney P."/>
            <person name="Morton F."/>
            <person name="Nene V."/>
            <person name="O'Neil S."/>
            <person name="Price C."/>
            <person name="Quail M.A."/>
            <person name="Rabbinowitsch E."/>
            <person name="Rawlings N.D."/>
            <person name="Rutter S."/>
            <person name="Saunders D."/>
            <person name="Seeger K."/>
            <person name="Shah T."/>
            <person name="Squares R."/>
            <person name="Squares S."/>
            <person name="Tivey A."/>
            <person name="Walker A.R."/>
            <person name="Woodward J."/>
            <person name="Dobbelaere D.A.E."/>
            <person name="Langsley G."/>
            <person name="Rajandream M.A."/>
            <person name="McKeever D."/>
            <person name="Shiels B."/>
            <person name="Tait A."/>
            <person name="Barrell B.G."/>
            <person name="Hall N."/>
        </authorList>
    </citation>
    <scope>NUCLEOTIDE SEQUENCE [LARGE SCALE GENOMIC DNA]</scope>
    <source>
        <strain evidence="2">Ankara</strain>
    </source>
</reference>
<dbReference type="AlphaFoldDB" id="Q4UA52"/>